<dbReference type="SMART" id="SM00086">
    <property type="entry name" value="PAC"/>
    <property type="match status" value="1"/>
</dbReference>
<dbReference type="InterPro" id="IPR013767">
    <property type="entry name" value="PAS_fold"/>
</dbReference>
<proteinExistence type="predicted"/>
<dbReference type="GO" id="GO:0006355">
    <property type="term" value="P:regulation of DNA-templated transcription"/>
    <property type="evidence" value="ECO:0007669"/>
    <property type="project" value="InterPro"/>
</dbReference>
<feature type="domain" description="Response regulatory" evidence="3">
    <location>
        <begin position="6"/>
        <end position="122"/>
    </location>
</feature>
<dbReference type="SUPFAM" id="SSF52172">
    <property type="entry name" value="CheY-like"/>
    <property type="match status" value="1"/>
</dbReference>
<accession>A0A6S6M3U9</accession>
<feature type="modified residue" description="4-aspartylphosphate" evidence="2">
    <location>
        <position position="57"/>
    </location>
</feature>
<evidence type="ECO:0000256" key="1">
    <source>
        <dbReference type="ARBA" id="ARBA00022801"/>
    </source>
</evidence>
<dbReference type="GO" id="GO:0016791">
    <property type="term" value="F:phosphatase activity"/>
    <property type="evidence" value="ECO:0007669"/>
    <property type="project" value="TreeGrafter"/>
</dbReference>
<keyword evidence="7" id="KW-1185">Reference proteome</keyword>
<dbReference type="PANTHER" id="PTHR43156">
    <property type="entry name" value="STAGE II SPORULATION PROTEIN E-RELATED"/>
    <property type="match status" value="1"/>
</dbReference>
<dbReference type="SMART" id="SM00331">
    <property type="entry name" value="PP2C_SIG"/>
    <property type="match status" value="1"/>
</dbReference>
<dbReference type="InterPro" id="IPR035965">
    <property type="entry name" value="PAS-like_dom_sf"/>
</dbReference>
<evidence type="ECO:0000313" key="7">
    <source>
        <dbReference type="Proteomes" id="UP000515472"/>
    </source>
</evidence>
<dbReference type="EMBL" id="AP023213">
    <property type="protein sequence ID" value="BCG48413.1"/>
    <property type="molecule type" value="Genomic_DNA"/>
</dbReference>
<keyword evidence="1" id="KW-0378">Hydrolase</keyword>
<reference evidence="6 7" key="1">
    <citation type="submission" date="2020-06" db="EMBL/GenBank/DDBJ databases">
        <title>Interaction of electrochemicaly active bacteria, Geobacter bremensis R4 on different carbon anode.</title>
        <authorList>
            <person name="Meng L."/>
            <person name="Yoshida N."/>
        </authorList>
    </citation>
    <scope>NUCLEOTIDE SEQUENCE [LARGE SCALE GENOMIC DNA]</scope>
    <source>
        <strain evidence="6 7">R4</strain>
    </source>
</reference>
<dbReference type="KEGG" id="gbn:GEOBRER4_31630"/>
<name>A0A6S6M3U9_9BACT</name>
<keyword evidence="2" id="KW-0597">Phosphoprotein</keyword>
<dbReference type="NCBIfam" id="TIGR00229">
    <property type="entry name" value="sensory_box"/>
    <property type="match status" value="1"/>
</dbReference>
<dbReference type="InterPro" id="IPR036457">
    <property type="entry name" value="PPM-type-like_dom_sf"/>
</dbReference>
<evidence type="ECO:0000259" key="4">
    <source>
        <dbReference type="PROSITE" id="PS50112"/>
    </source>
</evidence>
<evidence type="ECO:0000313" key="6">
    <source>
        <dbReference type="EMBL" id="BCG48413.1"/>
    </source>
</evidence>
<dbReference type="GO" id="GO:0000160">
    <property type="term" value="P:phosphorelay signal transduction system"/>
    <property type="evidence" value="ECO:0007669"/>
    <property type="project" value="InterPro"/>
</dbReference>
<dbReference type="Gene3D" id="3.30.450.20">
    <property type="entry name" value="PAS domain"/>
    <property type="match status" value="1"/>
</dbReference>
<dbReference type="Pfam" id="PF00989">
    <property type="entry name" value="PAS"/>
    <property type="match status" value="1"/>
</dbReference>
<dbReference type="InterPro" id="IPR000014">
    <property type="entry name" value="PAS"/>
</dbReference>
<dbReference type="PROSITE" id="PS50110">
    <property type="entry name" value="RESPONSE_REGULATORY"/>
    <property type="match status" value="1"/>
</dbReference>
<dbReference type="Gene3D" id="3.60.40.10">
    <property type="entry name" value="PPM-type phosphatase domain"/>
    <property type="match status" value="1"/>
</dbReference>
<dbReference type="InterPro" id="IPR001610">
    <property type="entry name" value="PAC"/>
</dbReference>
<dbReference type="PROSITE" id="PS50112">
    <property type="entry name" value="PAS"/>
    <property type="match status" value="1"/>
</dbReference>
<gene>
    <name evidence="6" type="ORF">GEOBRER4_n3302</name>
</gene>
<dbReference type="Pfam" id="PF00072">
    <property type="entry name" value="Response_reg"/>
    <property type="match status" value="1"/>
</dbReference>
<dbReference type="Pfam" id="PF07228">
    <property type="entry name" value="SpoIIE"/>
    <property type="match status" value="1"/>
</dbReference>
<dbReference type="Proteomes" id="UP000515472">
    <property type="component" value="Chromosome"/>
</dbReference>
<evidence type="ECO:0000259" key="3">
    <source>
        <dbReference type="PROSITE" id="PS50110"/>
    </source>
</evidence>
<dbReference type="CDD" id="cd00156">
    <property type="entry name" value="REC"/>
    <property type="match status" value="1"/>
</dbReference>
<dbReference type="InterPro" id="IPR001932">
    <property type="entry name" value="PPM-type_phosphatase-like_dom"/>
</dbReference>
<protein>
    <submittedName>
        <fullName evidence="6">PAS/PAC sensor protein</fullName>
    </submittedName>
</protein>
<evidence type="ECO:0000256" key="2">
    <source>
        <dbReference type="PROSITE-ProRule" id="PRU00169"/>
    </source>
</evidence>
<feature type="domain" description="PAS" evidence="4">
    <location>
        <begin position="147"/>
        <end position="204"/>
    </location>
</feature>
<dbReference type="InterPro" id="IPR001789">
    <property type="entry name" value="Sig_transdc_resp-reg_receiver"/>
</dbReference>
<dbReference type="SMART" id="SM00448">
    <property type="entry name" value="REC"/>
    <property type="match status" value="1"/>
</dbReference>
<organism evidence="6 7">
    <name type="scientific">Citrifermentans bremense</name>
    <dbReference type="NCBI Taxonomy" id="60035"/>
    <lineage>
        <taxon>Bacteria</taxon>
        <taxon>Pseudomonadati</taxon>
        <taxon>Thermodesulfobacteriota</taxon>
        <taxon>Desulfuromonadia</taxon>
        <taxon>Geobacterales</taxon>
        <taxon>Geobacteraceae</taxon>
        <taxon>Citrifermentans</taxon>
    </lineage>
</organism>
<dbReference type="SUPFAM" id="SSF81606">
    <property type="entry name" value="PP2C-like"/>
    <property type="match status" value="1"/>
</dbReference>
<sequence length="516" mass="57369">MTQRLRILHLEDDPMDAELVLMALSAEGLDCEVQVVSRRDEFDKALERGGMDLILADFALPAFDGMSALAMVRAKLPDLPFVFVSGKLGEEAAIESLKNGATDYVLKSRLSRLGPAVQRALTEAKERVKQRQTEKALEVAYAEIEKRAEDYRNLFNSIRDVIVVADHNRTILHVNQPALMDNFGYKSPEVVGRSSILLYANEDDFHNTGKEVFDVEGPVDGKLIELNFRRKGGEVFIGELYAMKRLDRHGVVTGNISIFRDISQRKKAEADLRESELRRYQLQLELVYAAEIQAKLLPRSYPEIPGFDVSARCLPAKQVGGDFYDWQQVTPTMFNLTLGDVMGKGMAAAMLMATVRAALHAVTLYNAPAQAVHLAEQALNEDLENSESFVTLFHAQLDSVTRTLSFVDCGHGYVFVRRANGAVETLSPRGLPLGVQGGEIYQEGRIQFEKGDVLLLYSDGLIDANPQLELTNEIIAEQITGEESALDTVDRLIALTRQPDPQPDDITVLVVRFTGQ</sequence>
<dbReference type="SMART" id="SM00091">
    <property type="entry name" value="PAS"/>
    <property type="match status" value="1"/>
</dbReference>
<dbReference type="InterPro" id="IPR052016">
    <property type="entry name" value="Bact_Sigma-Reg"/>
</dbReference>
<dbReference type="CDD" id="cd00130">
    <property type="entry name" value="PAS"/>
    <property type="match status" value="1"/>
</dbReference>
<dbReference type="PROSITE" id="PS50113">
    <property type="entry name" value="PAC"/>
    <property type="match status" value="1"/>
</dbReference>
<dbReference type="InterPro" id="IPR000700">
    <property type="entry name" value="PAS-assoc_C"/>
</dbReference>
<dbReference type="RefSeq" id="WP_185243153.1">
    <property type="nucleotide sequence ID" value="NZ_AP023213.1"/>
</dbReference>
<feature type="domain" description="PAC" evidence="5">
    <location>
        <begin position="222"/>
        <end position="274"/>
    </location>
</feature>
<evidence type="ECO:0000259" key="5">
    <source>
        <dbReference type="PROSITE" id="PS50113"/>
    </source>
</evidence>
<dbReference type="InterPro" id="IPR011006">
    <property type="entry name" value="CheY-like_superfamily"/>
</dbReference>
<dbReference type="AlphaFoldDB" id="A0A6S6M3U9"/>
<dbReference type="Gene3D" id="3.40.50.2300">
    <property type="match status" value="1"/>
</dbReference>
<dbReference type="SUPFAM" id="SSF55785">
    <property type="entry name" value="PYP-like sensor domain (PAS domain)"/>
    <property type="match status" value="1"/>
</dbReference>
<dbReference type="PANTHER" id="PTHR43156:SF2">
    <property type="entry name" value="STAGE II SPORULATION PROTEIN E"/>
    <property type="match status" value="1"/>
</dbReference>